<dbReference type="HOGENOM" id="CLU_060077_8_2_11"/>
<evidence type="ECO:0000313" key="4">
    <source>
        <dbReference type="EMBL" id="EKX88513.1"/>
    </source>
</evidence>
<feature type="domain" description="HTH merR-type" evidence="3">
    <location>
        <begin position="9"/>
        <end position="75"/>
    </location>
</feature>
<sequence length="146" mass="16852">MDFTDPLGIADVAKQTGLTQDTLRWYERQGVIPPVPRRGDGRRSYDEASVRIIQLIVRLRRTGMPVEDMRQFCGMVTEGAASHGRRMALLRDHRTRIEEQIAQLQEDLQAVDAKIEHYADLIERGLDCDEQPVTDPDIREQQRRLL</sequence>
<keyword evidence="5" id="KW-1185">Reference proteome</keyword>
<evidence type="ECO:0000256" key="2">
    <source>
        <dbReference type="SAM" id="Coils"/>
    </source>
</evidence>
<name>L1MB86_9CORY</name>
<reference evidence="4 5" key="1">
    <citation type="submission" date="2012-05" db="EMBL/GenBank/DDBJ databases">
        <authorList>
            <person name="Weinstock G."/>
            <person name="Sodergren E."/>
            <person name="Lobos E.A."/>
            <person name="Fulton L."/>
            <person name="Fulton R."/>
            <person name="Courtney L."/>
            <person name="Fronick C."/>
            <person name="O'Laughlin M."/>
            <person name="Godfrey J."/>
            <person name="Wilson R.M."/>
            <person name="Miner T."/>
            <person name="Farmer C."/>
            <person name="Delehaunty K."/>
            <person name="Cordes M."/>
            <person name="Minx P."/>
            <person name="Tomlinson C."/>
            <person name="Chen J."/>
            <person name="Wollam A."/>
            <person name="Pepin K.H."/>
            <person name="Bhonagiri V."/>
            <person name="Zhang X."/>
            <person name="Suruliraj S."/>
            <person name="Warren W."/>
            <person name="Mitreva M."/>
            <person name="Mardis E.R."/>
            <person name="Wilson R.K."/>
        </authorList>
    </citation>
    <scope>NUCLEOTIDE SEQUENCE [LARGE SCALE GENOMIC DNA]</scope>
    <source>
        <strain evidence="4 5">F0235</strain>
    </source>
</reference>
<organism evidence="4 5">
    <name type="scientific">Corynebacterium durum F0235</name>
    <dbReference type="NCBI Taxonomy" id="1035195"/>
    <lineage>
        <taxon>Bacteria</taxon>
        <taxon>Bacillati</taxon>
        <taxon>Actinomycetota</taxon>
        <taxon>Actinomycetes</taxon>
        <taxon>Mycobacteriales</taxon>
        <taxon>Corynebacteriaceae</taxon>
        <taxon>Corynebacterium</taxon>
    </lineage>
</organism>
<dbReference type="InterPro" id="IPR000551">
    <property type="entry name" value="MerR-type_HTH_dom"/>
</dbReference>
<dbReference type="SUPFAM" id="SSF46955">
    <property type="entry name" value="Putative DNA-binding domain"/>
    <property type="match status" value="1"/>
</dbReference>
<keyword evidence="2" id="KW-0175">Coiled coil</keyword>
<dbReference type="AlphaFoldDB" id="L1MB86"/>
<dbReference type="PROSITE" id="PS50937">
    <property type="entry name" value="HTH_MERR_2"/>
    <property type="match status" value="1"/>
</dbReference>
<dbReference type="EMBL" id="AMEM01000037">
    <property type="protein sequence ID" value="EKX88513.1"/>
    <property type="molecule type" value="Genomic_DNA"/>
</dbReference>
<dbReference type="PATRIC" id="fig|1035195.3.peg.1956"/>
<dbReference type="PANTHER" id="PTHR30204:SF98">
    <property type="entry name" value="HTH-TYPE TRANSCRIPTIONAL REGULATOR ADHR"/>
    <property type="match status" value="1"/>
</dbReference>
<dbReference type="RefSeq" id="WP_006061608.1">
    <property type="nucleotide sequence ID" value="NZ_KB290820.1"/>
</dbReference>
<dbReference type="InterPro" id="IPR009061">
    <property type="entry name" value="DNA-bd_dom_put_sf"/>
</dbReference>
<gene>
    <name evidence="4" type="ORF">HMPREF9997_02184</name>
</gene>
<dbReference type="STRING" id="1035195.HMPREF9997_02184"/>
<dbReference type="PROSITE" id="PS00552">
    <property type="entry name" value="HTH_MERR_1"/>
    <property type="match status" value="1"/>
</dbReference>
<comment type="caution">
    <text evidence="4">The sequence shown here is derived from an EMBL/GenBank/DDBJ whole genome shotgun (WGS) entry which is preliminary data.</text>
</comment>
<dbReference type="PRINTS" id="PR00040">
    <property type="entry name" value="HTHMERR"/>
</dbReference>
<dbReference type="GO" id="GO:0003677">
    <property type="term" value="F:DNA binding"/>
    <property type="evidence" value="ECO:0007669"/>
    <property type="project" value="UniProtKB-KW"/>
</dbReference>
<proteinExistence type="predicted"/>
<dbReference type="GO" id="GO:0003700">
    <property type="term" value="F:DNA-binding transcription factor activity"/>
    <property type="evidence" value="ECO:0007669"/>
    <property type="project" value="InterPro"/>
</dbReference>
<evidence type="ECO:0000256" key="1">
    <source>
        <dbReference type="ARBA" id="ARBA00023125"/>
    </source>
</evidence>
<dbReference type="SMART" id="SM00422">
    <property type="entry name" value="HTH_MERR"/>
    <property type="match status" value="1"/>
</dbReference>
<dbReference type="Gene3D" id="1.10.1660.10">
    <property type="match status" value="1"/>
</dbReference>
<accession>L1MB86</accession>
<keyword evidence="1" id="KW-0238">DNA-binding</keyword>
<dbReference type="OrthoDB" id="5242095at2"/>
<dbReference type="InterPro" id="IPR047057">
    <property type="entry name" value="MerR_fam"/>
</dbReference>
<evidence type="ECO:0000259" key="3">
    <source>
        <dbReference type="PROSITE" id="PS50937"/>
    </source>
</evidence>
<feature type="coiled-coil region" evidence="2">
    <location>
        <begin position="87"/>
        <end position="121"/>
    </location>
</feature>
<dbReference type="Proteomes" id="UP000010445">
    <property type="component" value="Unassembled WGS sequence"/>
</dbReference>
<dbReference type="PANTHER" id="PTHR30204">
    <property type="entry name" value="REDOX-CYCLING DRUG-SENSING TRANSCRIPTIONAL ACTIVATOR SOXR"/>
    <property type="match status" value="1"/>
</dbReference>
<dbReference type="eggNOG" id="COG0789">
    <property type="taxonomic scope" value="Bacteria"/>
</dbReference>
<dbReference type="Pfam" id="PF13411">
    <property type="entry name" value="MerR_1"/>
    <property type="match status" value="1"/>
</dbReference>
<dbReference type="CDD" id="cd01109">
    <property type="entry name" value="HTH_YyaN"/>
    <property type="match status" value="1"/>
</dbReference>
<evidence type="ECO:0000313" key="5">
    <source>
        <dbReference type="Proteomes" id="UP000010445"/>
    </source>
</evidence>
<protein>
    <submittedName>
        <fullName evidence="4">Putative HTH-type transcriptional regulator AdhR</fullName>
    </submittedName>
</protein>